<dbReference type="EMBL" id="JBHUFL010000003">
    <property type="protein sequence ID" value="MFD1836191.1"/>
    <property type="molecule type" value="Genomic_DNA"/>
</dbReference>
<feature type="binding site" evidence="7">
    <location>
        <position position="174"/>
    </location>
    <ligand>
        <name>3-phosphoshikimate</name>
        <dbReference type="ChEBI" id="CHEBI:145989"/>
    </ligand>
</feature>
<comment type="subcellular location">
    <subcellularLocation>
        <location evidence="7">Cytoplasm</location>
    </subcellularLocation>
</comment>
<dbReference type="Gene3D" id="3.65.10.10">
    <property type="entry name" value="Enolpyruvate transferase domain"/>
    <property type="match status" value="2"/>
</dbReference>
<feature type="binding site" evidence="7">
    <location>
        <position position="175"/>
    </location>
    <ligand>
        <name>3-phosphoshikimate</name>
        <dbReference type="ChEBI" id="CHEBI:145989"/>
    </ligand>
</feature>
<keyword evidence="3 7" id="KW-0028">Amino-acid biosynthesis</keyword>
<accession>A0ABW4Q374</accession>
<evidence type="ECO:0000256" key="2">
    <source>
        <dbReference type="ARBA" id="ARBA00009948"/>
    </source>
</evidence>
<dbReference type="EC" id="2.5.1.19" evidence="7"/>
<keyword evidence="5 7" id="KW-0057">Aromatic amino acid biosynthesis</keyword>
<dbReference type="Proteomes" id="UP001597280">
    <property type="component" value="Unassembled WGS sequence"/>
</dbReference>
<keyword evidence="7" id="KW-0963">Cytoplasm</keyword>
<comment type="catalytic activity">
    <reaction evidence="6">
        <text>3-phosphoshikimate + phosphoenolpyruvate = 5-O-(1-carboxyvinyl)-3-phosphoshikimate + phosphate</text>
        <dbReference type="Rhea" id="RHEA:21256"/>
        <dbReference type="ChEBI" id="CHEBI:43474"/>
        <dbReference type="ChEBI" id="CHEBI:57701"/>
        <dbReference type="ChEBI" id="CHEBI:58702"/>
        <dbReference type="ChEBI" id="CHEBI:145989"/>
        <dbReference type="EC" id="2.5.1.19"/>
    </reaction>
    <physiologicalReaction direction="left-to-right" evidence="6">
        <dbReference type="Rhea" id="RHEA:21257"/>
    </physiologicalReaction>
</comment>
<evidence type="ECO:0000256" key="4">
    <source>
        <dbReference type="ARBA" id="ARBA00022679"/>
    </source>
</evidence>
<keyword evidence="4 7" id="KW-0808">Transferase</keyword>
<reference evidence="10" key="1">
    <citation type="journal article" date="2019" name="Int. J. Syst. Evol. Microbiol.">
        <title>The Global Catalogue of Microorganisms (GCM) 10K type strain sequencing project: providing services to taxonomists for standard genome sequencing and annotation.</title>
        <authorList>
            <consortium name="The Broad Institute Genomics Platform"/>
            <consortium name="The Broad Institute Genome Sequencing Center for Infectious Disease"/>
            <person name="Wu L."/>
            <person name="Ma J."/>
        </authorList>
    </citation>
    <scope>NUCLEOTIDE SEQUENCE [LARGE SCALE GENOMIC DNA]</scope>
    <source>
        <strain evidence="10">JCM 11650</strain>
    </source>
</reference>
<feature type="binding site" evidence="7">
    <location>
        <position position="203"/>
    </location>
    <ligand>
        <name>3-phosphoshikimate</name>
        <dbReference type="ChEBI" id="CHEBI:145989"/>
    </ligand>
</feature>
<dbReference type="PANTHER" id="PTHR21090:SF5">
    <property type="entry name" value="PENTAFUNCTIONAL AROM POLYPEPTIDE"/>
    <property type="match status" value="1"/>
</dbReference>
<gene>
    <name evidence="7 9" type="primary">aroA</name>
    <name evidence="9" type="ORF">ACFSDA_14065</name>
</gene>
<dbReference type="SUPFAM" id="SSF55205">
    <property type="entry name" value="EPT/RTPC-like"/>
    <property type="match status" value="1"/>
</dbReference>
<feature type="binding site" evidence="7">
    <location>
        <position position="419"/>
    </location>
    <ligand>
        <name>phosphoenolpyruvate</name>
        <dbReference type="ChEBI" id="CHEBI:58702"/>
    </ligand>
</feature>
<dbReference type="HAMAP" id="MF_00210">
    <property type="entry name" value="EPSP_synth"/>
    <property type="match status" value="1"/>
</dbReference>
<dbReference type="RefSeq" id="WP_137770462.1">
    <property type="nucleotide sequence ID" value="NZ_BAAAIS010000003.1"/>
</dbReference>
<feature type="binding site" evidence="7">
    <location>
        <position position="31"/>
    </location>
    <ligand>
        <name>3-phosphoshikimate</name>
        <dbReference type="ChEBI" id="CHEBI:145989"/>
    </ligand>
</feature>
<comment type="caution">
    <text evidence="9">The sequence shown here is derived from an EMBL/GenBank/DDBJ whole genome shotgun (WGS) entry which is preliminary data.</text>
</comment>
<comment type="pathway">
    <text evidence="1 7">Metabolic intermediate biosynthesis; chorismate biosynthesis; chorismate from D-erythrose 4-phosphate and phosphoenolpyruvate: step 6/7.</text>
</comment>
<feature type="active site" description="Proton acceptor" evidence="7">
    <location>
        <position position="322"/>
    </location>
</feature>
<comment type="function">
    <text evidence="7">Catalyzes the transfer of the enolpyruvyl moiety of phosphoenolpyruvate (PEP) to the 5-hydroxyl of shikimate-3-phosphate (S3P) to produce enolpyruvyl shikimate-3-phosphate and inorganic phosphate.</text>
</comment>
<dbReference type="CDD" id="cd01556">
    <property type="entry name" value="EPSP_synthase"/>
    <property type="match status" value="1"/>
</dbReference>
<feature type="binding site" evidence="7">
    <location>
        <position position="26"/>
    </location>
    <ligand>
        <name>phosphoenolpyruvate</name>
        <dbReference type="ChEBI" id="CHEBI:58702"/>
    </ligand>
</feature>
<dbReference type="Pfam" id="PF00275">
    <property type="entry name" value="EPSP_synthase"/>
    <property type="match status" value="1"/>
</dbReference>
<feature type="binding site" evidence="7">
    <location>
        <position position="99"/>
    </location>
    <ligand>
        <name>phosphoenolpyruvate</name>
        <dbReference type="ChEBI" id="CHEBI:58702"/>
    </ligand>
</feature>
<evidence type="ECO:0000256" key="5">
    <source>
        <dbReference type="ARBA" id="ARBA00023141"/>
    </source>
</evidence>
<dbReference type="NCBIfam" id="TIGR01356">
    <property type="entry name" value="aroA"/>
    <property type="match status" value="1"/>
</dbReference>
<proteinExistence type="inferred from homology"/>
<dbReference type="InterPro" id="IPR006264">
    <property type="entry name" value="EPSP_synthase"/>
</dbReference>
<dbReference type="InterPro" id="IPR036968">
    <property type="entry name" value="Enolpyruvate_Tfrase_sf"/>
</dbReference>
<sequence length="442" mass="46968">MTTDVLWTAPVAQGPVDALVRVPGSKSLTARWMLLAAIADEPSRLTGALVSRDTRLMRDALERLGALFSVEDGALSVVPIPPPGEHPAEPIEIHCGLAGTVMRFVPMLAALHHGDVRFTGDEGALVRPMGAVLQALRAQGIEVTEHGEPDRLPFTVHGRGSLRGGRIEVDASASSQFVSNVLLTGARGEEDLELVHVGATLPSLPHIDMTLETLAQAGVTASHDVDPDGRHRWRVARGSLHLDEITVEPDLSNAGPFIAAALVTQGTIAVSDWPETTTQPGDGYRELLTRMGAEVWREEDEMLFRGDGSLHGIDADLSAVGELTPTIAALCALADSPSRLTGVAHLRGHETDRLQALAAELTKLGARTTELEDGLEIVPGPLRGTVFETYADHRMATAAAIIGLQVPDVRVVDVACTSKTLPDFVGMWLSMLHTEAPEGGTP</sequence>
<dbReference type="InterPro" id="IPR013792">
    <property type="entry name" value="RNA3'P_cycl/enolpyr_Trfase_a/b"/>
</dbReference>
<keyword evidence="10" id="KW-1185">Reference proteome</keyword>
<dbReference type="InterPro" id="IPR001986">
    <property type="entry name" value="Enolpyruvate_Tfrase_dom"/>
</dbReference>
<name>A0ABW4Q374_9MICO</name>
<comment type="subunit">
    <text evidence="7">Monomer.</text>
</comment>
<evidence type="ECO:0000256" key="6">
    <source>
        <dbReference type="ARBA" id="ARBA00044633"/>
    </source>
</evidence>
<feature type="binding site" evidence="7">
    <location>
        <position position="176"/>
    </location>
    <ligand>
        <name>phosphoenolpyruvate</name>
        <dbReference type="ChEBI" id="CHEBI:58702"/>
    </ligand>
</feature>
<feature type="binding site" evidence="7">
    <location>
        <position position="26"/>
    </location>
    <ligand>
        <name>3-phosphoshikimate</name>
        <dbReference type="ChEBI" id="CHEBI:145989"/>
    </ligand>
</feature>
<feature type="binding site" evidence="7">
    <location>
        <position position="353"/>
    </location>
    <ligand>
        <name>phosphoenolpyruvate</name>
        <dbReference type="ChEBI" id="CHEBI:58702"/>
    </ligand>
</feature>
<feature type="domain" description="Enolpyruvate transferase" evidence="8">
    <location>
        <begin position="13"/>
        <end position="426"/>
    </location>
</feature>
<comment type="similarity">
    <text evidence="2 7">Belongs to the EPSP synthase family.</text>
</comment>
<evidence type="ECO:0000256" key="1">
    <source>
        <dbReference type="ARBA" id="ARBA00004811"/>
    </source>
</evidence>
<evidence type="ECO:0000259" key="8">
    <source>
        <dbReference type="Pfam" id="PF00275"/>
    </source>
</evidence>
<feature type="binding site" evidence="7">
    <location>
        <position position="27"/>
    </location>
    <ligand>
        <name>3-phosphoshikimate</name>
        <dbReference type="ChEBI" id="CHEBI:145989"/>
    </ligand>
</feature>
<feature type="binding site" evidence="7">
    <location>
        <position position="127"/>
    </location>
    <ligand>
        <name>phosphoenolpyruvate</name>
        <dbReference type="ChEBI" id="CHEBI:58702"/>
    </ligand>
</feature>
<feature type="binding site" evidence="7">
    <location>
        <position position="349"/>
    </location>
    <ligand>
        <name>3-phosphoshikimate</name>
        <dbReference type="ChEBI" id="CHEBI:145989"/>
    </ligand>
</feature>
<dbReference type="PIRSF" id="PIRSF000505">
    <property type="entry name" value="EPSPS"/>
    <property type="match status" value="1"/>
</dbReference>
<dbReference type="GO" id="GO:0003866">
    <property type="term" value="F:3-phosphoshikimate 1-carboxyvinyltransferase activity"/>
    <property type="evidence" value="ECO:0007669"/>
    <property type="project" value="UniProtKB-EC"/>
</dbReference>
<protein>
    <recommendedName>
        <fullName evidence="7">3-phosphoshikimate 1-carboxyvinyltransferase</fullName>
        <ecNumber evidence="7">2.5.1.19</ecNumber>
    </recommendedName>
    <alternativeName>
        <fullName evidence="7">5-enolpyruvylshikimate-3-phosphate synthase</fullName>
        <shortName evidence="7">EPSP synthase</shortName>
        <shortName evidence="7">EPSPS</shortName>
    </alternativeName>
</protein>
<evidence type="ECO:0000313" key="9">
    <source>
        <dbReference type="EMBL" id="MFD1836191.1"/>
    </source>
</evidence>
<dbReference type="InterPro" id="IPR023193">
    <property type="entry name" value="EPSP_synthase_CS"/>
</dbReference>
<feature type="binding site" evidence="7">
    <location>
        <position position="176"/>
    </location>
    <ligand>
        <name>3-phosphoshikimate</name>
        <dbReference type="ChEBI" id="CHEBI:145989"/>
    </ligand>
</feature>
<evidence type="ECO:0000256" key="7">
    <source>
        <dbReference type="HAMAP-Rule" id="MF_00210"/>
    </source>
</evidence>
<feature type="binding site" evidence="7">
    <location>
        <position position="394"/>
    </location>
    <ligand>
        <name>phosphoenolpyruvate</name>
        <dbReference type="ChEBI" id="CHEBI:58702"/>
    </ligand>
</feature>
<dbReference type="PANTHER" id="PTHR21090">
    <property type="entry name" value="AROM/DEHYDROQUINATE SYNTHASE"/>
    <property type="match status" value="1"/>
</dbReference>
<evidence type="ECO:0000313" key="10">
    <source>
        <dbReference type="Proteomes" id="UP001597280"/>
    </source>
</evidence>
<evidence type="ECO:0000256" key="3">
    <source>
        <dbReference type="ARBA" id="ARBA00022605"/>
    </source>
</evidence>
<organism evidence="9 10">
    <name type="scientific">Brachybacterium rhamnosum</name>
    <dbReference type="NCBI Taxonomy" id="173361"/>
    <lineage>
        <taxon>Bacteria</taxon>
        <taxon>Bacillati</taxon>
        <taxon>Actinomycetota</taxon>
        <taxon>Actinomycetes</taxon>
        <taxon>Micrococcales</taxon>
        <taxon>Dermabacteraceae</taxon>
        <taxon>Brachybacterium</taxon>
    </lineage>
</organism>
<feature type="binding site" evidence="7">
    <location>
        <position position="322"/>
    </location>
    <ligand>
        <name>3-phosphoshikimate</name>
        <dbReference type="ChEBI" id="CHEBI:145989"/>
    </ligand>
</feature>
<dbReference type="PROSITE" id="PS00885">
    <property type="entry name" value="EPSP_SYNTHASE_2"/>
    <property type="match status" value="1"/>
</dbReference>
<comment type="caution">
    <text evidence="7">Lacks conserved residue(s) required for the propagation of feature annotation.</text>
</comment>